<dbReference type="GO" id="GO:0005524">
    <property type="term" value="F:ATP binding"/>
    <property type="evidence" value="ECO:0007669"/>
    <property type="project" value="UniProtKB-UniRule"/>
</dbReference>
<evidence type="ECO:0000313" key="13">
    <source>
        <dbReference type="Proteomes" id="UP000632766"/>
    </source>
</evidence>
<comment type="subcellular location">
    <subcellularLocation>
        <location evidence="11">Cell membrane</location>
        <topology evidence="11">Single-pass membrane protein</topology>
    </subcellularLocation>
</comment>
<comment type="similarity">
    <text evidence="11">Belongs to the KdpC family.</text>
</comment>
<evidence type="ECO:0000256" key="2">
    <source>
        <dbReference type="ARBA" id="ARBA00022475"/>
    </source>
</evidence>
<evidence type="ECO:0000256" key="5">
    <source>
        <dbReference type="ARBA" id="ARBA00022741"/>
    </source>
</evidence>
<keyword evidence="8 11" id="KW-1133">Transmembrane helix</keyword>
<evidence type="ECO:0000256" key="11">
    <source>
        <dbReference type="HAMAP-Rule" id="MF_00276"/>
    </source>
</evidence>
<proteinExistence type="inferred from homology"/>
<keyword evidence="9 11" id="KW-0406">Ion transport</keyword>
<dbReference type="InterPro" id="IPR003820">
    <property type="entry name" value="KdpC"/>
</dbReference>
<evidence type="ECO:0000256" key="8">
    <source>
        <dbReference type="ARBA" id="ARBA00022989"/>
    </source>
</evidence>
<name>A0A8J7LBX1_9NOST</name>
<accession>A0A8J7LBX1</accession>
<comment type="caution">
    <text evidence="12">The sequence shown here is derived from an EMBL/GenBank/DDBJ whole genome shotgun (WGS) entry which is preliminary data.</text>
</comment>
<dbReference type="RefSeq" id="WP_198127949.1">
    <property type="nucleotide sequence ID" value="NZ_JAECZC010000086.1"/>
</dbReference>
<comment type="subunit">
    <text evidence="11">The system is composed of three essential subunits: KdpA, KdpB and KdpC.</text>
</comment>
<gene>
    <name evidence="11 12" type="primary">kdpC</name>
    <name evidence="12" type="ORF">I8748_29190</name>
</gene>
<dbReference type="NCBIfam" id="TIGR00681">
    <property type="entry name" value="kdpC"/>
    <property type="match status" value="1"/>
</dbReference>
<organism evidence="12 13">
    <name type="scientific">Amazonocrinis nigriterrae CENA67</name>
    <dbReference type="NCBI Taxonomy" id="2794033"/>
    <lineage>
        <taxon>Bacteria</taxon>
        <taxon>Bacillati</taxon>
        <taxon>Cyanobacteriota</taxon>
        <taxon>Cyanophyceae</taxon>
        <taxon>Nostocales</taxon>
        <taxon>Nostocaceae</taxon>
        <taxon>Amazonocrinis</taxon>
        <taxon>Amazonocrinis nigriterrae</taxon>
    </lineage>
</organism>
<keyword evidence="4 11" id="KW-0812">Transmembrane</keyword>
<evidence type="ECO:0000256" key="6">
    <source>
        <dbReference type="ARBA" id="ARBA00022840"/>
    </source>
</evidence>
<dbReference type="GO" id="GO:0005886">
    <property type="term" value="C:plasma membrane"/>
    <property type="evidence" value="ECO:0007669"/>
    <property type="project" value="UniProtKB-SubCell"/>
</dbReference>
<keyword evidence="1 11" id="KW-0813">Transport</keyword>
<keyword evidence="13" id="KW-1185">Reference proteome</keyword>
<evidence type="ECO:0000256" key="9">
    <source>
        <dbReference type="ARBA" id="ARBA00023065"/>
    </source>
</evidence>
<dbReference type="HAMAP" id="MF_00276">
    <property type="entry name" value="KdpC"/>
    <property type="match status" value="1"/>
</dbReference>
<evidence type="ECO:0000256" key="1">
    <source>
        <dbReference type="ARBA" id="ARBA00022448"/>
    </source>
</evidence>
<protein>
    <recommendedName>
        <fullName evidence="11">Potassium-transporting ATPase KdpC subunit</fullName>
    </recommendedName>
    <alternativeName>
        <fullName evidence="11">ATP phosphohydrolase [potassium-transporting] C chain</fullName>
    </alternativeName>
    <alternativeName>
        <fullName evidence="11">Potassium-binding and translocating subunit C</fullName>
    </alternativeName>
    <alternativeName>
        <fullName evidence="11">Potassium-translocating ATPase C chain</fullName>
    </alternativeName>
</protein>
<evidence type="ECO:0000256" key="7">
    <source>
        <dbReference type="ARBA" id="ARBA00022958"/>
    </source>
</evidence>
<dbReference type="GO" id="GO:0008556">
    <property type="term" value="F:P-type potassium transmembrane transporter activity"/>
    <property type="evidence" value="ECO:0007669"/>
    <property type="project" value="InterPro"/>
</dbReference>
<dbReference type="NCBIfam" id="NF010607">
    <property type="entry name" value="PRK14003.1"/>
    <property type="match status" value="1"/>
</dbReference>
<evidence type="ECO:0000256" key="3">
    <source>
        <dbReference type="ARBA" id="ARBA00022538"/>
    </source>
</evidence>
<dbReference type="PANTHER" id="PTHR30042:SF2">
    <property type="entry name" value="POTASSIUM-TRANSPORTING ATPASE KDPC SUBUNIT"/>
    <property type="match status" value="1"/>
</dbReference>
<dbReference type="PIRSF" id="PIRSF001296">
    <property type="entry name" value="K_ATPase_KdpC"/>
    <property type="match status" value="1"/>
</dbReference>
<dbReference type="Proteomes" id="UP000632766">
    <property type="component" value="Unassembled WGS sequence"/>
</dbReference>
<sequence length="206" mass="22632">MLFLSFIKETFRVIRITLVLWLITALIYPLAILVVGQGLFPLKADGSVIQASEGIERKPIGSALIGQVFSSERYFQGRPSVVRYSQGRKAKPTGISGASNLAPSNPELLNRIIEQANEFGEESIEPTADLIYTSGSGLDPHISLKAARQQIGRVARARGIKEDDILPLLNRFTDGRFLGIFGEPGVNILRLNYALDLADTLRKPNQ</sequence>
<dbReference type="Pfam" id="PF02669">
    <property type="entry name" value="KdpC"/>
    <property type="match status" value="1"/>
</dbReference>
<keyword evidence="2 11" id="KW-1003">Cell membrane</keyword>
<keyword evidence="7 11" id="KW-0630">Potassium</keyword>
<keyword evidence="10 11" id="KW-0472">Membrane</keyword>
<reference evidence="12 13" key="1">
    <citation type="journal article" date="2021" name="Int. J. Syst. Evol. Microbiol.">
        <title>Amazonocrinis nigriterrae gen. nov., sp. nov., Atlanticothrix silvestris gen. nov., sp. nov. and Dendronalium phyllosphericum gen. nov., sp. nov., nostocacean cyanobacteria from Brazilian environments.</title>
        <authorList>
            <person name="Alvarenga D.O."/>
            <person name="Andreote A.P.D."/>
            <person name="Branco L.H.Z."/>
            <person name="Delbaje E."/>
            <person name="Cruz R.B."/>
            <person name="Varani A.M."/>
            <person name="Fiore M.F."/>
        </authorList>
    </citation>
    <scope>NUCLEOTIDE SEQUENCE [LARGE SCALE GENOMIC DNA]</scope>
    <source>
        <strain evidence="12 13">CENA67</strain>
    </source>
</reference>
<evidence type="ECO:0000256" key="10">
    <source>
        <dbReference type="ARBA" id="ARBA00023136"/>
    </source>
</evidence>
<dbReference type="AlphaFoldDB" id="A0A8J7LBX1"/>
<keyword evidence="3 11" id="KW-0633">Potassium transport</keyword>
<keyword evidence="5 11" id="KW-0547">Nucleotide-binding</keyword>
<dbReference type="PANTHER" id="PTHR30042">
    <property type="entry name" value="POTASSIUM-TRANSPORTING ATPASE C CHAIN"/>
    <property type="match status" value="1"/>
</dbReference>
<feature type="transmembrane region" description="Helical" evidence="11">
    <location>
        <begin position="12"/>
        <end position="35"/>
    </location>
</feature>
<evidence type="ECO:0000256" key="4">
    <source>
        <dbReference type="ARBA" id="ARBA00022692"/>
    </source>
</evidence>
<dbReference type="EMBL" id="JAECZC010000086">
    <property type="protein sequence ID" value="MBH8566185.1"/>
    <property type="molecule type" value="Genomic_DNA"/>
</dbReference>
<evidence type="ECO:0000313" key="12">
    <source>
        <dbReference type="EMBL" id="MBH8566185.1"/>
    </source>
</evidence>
<comment type="function">
    <text evidence="11">Part of the high-affinity ATP-driven potassium transport (or Kdp) system, which catalyzes the hydrolysis of ATP coupled with the electrogenic transport of potassium into the cytoplasm. This subunit acts as a catalytic chaperone that increases the ATP-binding affinity of the ATP-hydrolyzing subunit KdpB by the formation of a transient KdpB/KdpC/ATP ternary complex.</text>
</comment>
<keyword evidence="6 11" id="KW-0067">ATP-binding</keyword>